<proteinExistence type="predicted"/>
<evidence type="ECO:0000313" key="1">
    <source>
        <dbReference type="EMBL" id="MPM43526.1"/>
    </source>
</evidence>
<gene>
    <name evidence="1" type="ORF">SDC9_90203</name>
</gene>
<comment type="caution">
    <text evidence="1">The sequence shown here is derived from an EMBL/GenBank/DDBJ whole genome shotgun (WGS) entry which is preliminary data.</text>
</comment>
<protein>
    <submittedName>
        <fullName evidence="1">Uncharacterized protein</fullName>
    </submittedName>
</protein>
<reference evidence="1" key="1">
    <citation type="submission" date="2019-08" db="EMBL/GenBank/DDBJ databases">
        <authorList>
            <person name="Kucharzyk K."/>
            <person name="Murdoch R.W."/>
            <person name="Higgins S."/>
            <person name="Loffler F."/>
        </authorList>
    </citation>
    <scope>NUCLEOTIDE SEQUENCE</scope>
</reference>
<accession>A0A644ZRZ0</accession>
<name>A0A644ZRZ0_9ZZZZ</name>
<dbReference type="AlphaFoldDB" id="A0A644ZRZ0"/>
<dbReference type="EMBL" id="VSSQ01010137">
    <property type="protein sequence ID" value="MPM43526.1"/>
    <property type="molecule type" value="Genomic_DNA"/>
</dbReference>
<organism evidence="1">
    <name type="scientific">bioreactor metagenome</name>
    <dbReference type="NCBI Taxonomy" id="1076179"/>
    <lineage>
        <taxon>unclassified sequences</taxon>
        <taxon>metagenomes</taxon>
        <taxon>ecological metagenomes</taxon>
    </lineage>
</organism>
<sequence length="124" mass="14959">MWDILNTKLYTIMSDPLYKSDSDSELKEAYKKFVERLILYLDTETDNIKRVRLLNMTQVEFETIKSLELSYGAKQDMLKIVYSDKVLSLTNKELDLIYRQMEYPKYFWQNSCRYTSCSNRFYHG</sequence>